<dbReference type="OrthoDB" id="194358at2759"/>
<sequence>MPIYEPLLEGTVRLLWLLPHPDEHAQIRCEVFICTVLSSESTHPYDALLYVWGPENKQRSIFIDNCELRVRASLHAALSCLRDRFIECIVWIDAICINQEDNDEKGRQVADKSTQTLETIRAAAEDQGAIVKLLERPWFQRVWKLLTTLIQVLQEVAAARHVLMQCGRTTIDGYAFCSGLSALSLSCKTTLDPQGAIFRPRYQQCKRRWPSRFSLNISPLGELVDAYHTCKATDLRDKVYALLGMSSDDLDVVGLSADYNTSWKNFFQKLVKSSLSHQVSVDTWEGREVVVIEGKGCILGEVSKSSLQHDGQHVSITWRNAPSYVDTNAQEKQSSQFIFQASSNPIKTKDVVCLLRGALNATIFRICKDFSTIIIIAAPLTVSLRRWFASKSEFPNDLLLIWDWDVSTRGDYECLVSSRVCKCVKTECQCLNHLNKGIRSWRHGLLLHAMGKCWDAKRKFEEAMKASGAGAAFRSGTQTDHNRGPCKEADDQALRIIDELYINNNADFASYGWTPLDWAVEKGHEALGVDVNLWCGHNDTPLCVAATYGHEAIAKLLFDKGADIERRGRQGSTPLHYAARMGHKAVLNVLLDEGADPESKDTAGNTPLWHAARCGHENLVMLLLERGADIKSIVPDDESVESLERLTSAVSLGDEDQ</sequence>
<organism evidence="3 4">
    <name type="scientific">Fusarium tricinctum</name>
    <dbReference type="NCBI Taxonomy" id="61284"/>
    <lineage>
        <taxon>Eukaryota</taxon>
        <taxon>Fungi</taxon>
        <taxon>Dikarya</taxon>
        <taxon>Ascomycota</taxon>
        <taxon>Pezizomycotina</taxon>
        <taxon>Sordariomycetes</taxon>
        <taxon>Hypocreomycetidae</taxon>
        <taxon>Hypocreales</taxon>
        <taxon>Nectriaceae</taxon>
        <taxon>Fusarium</taxon>
        <taxon>Fusarium tricinctum species complex</taxon>
    </lineage>
</organism>
<name>A0A8K0WA46_9HYPO</name>
<dbReference type="SUPFAM" id="SSF48403">
    <property type="entry name" value="Ankyrin repeat"/>
    <property type="match status" value="1"/>
</dbReference>
<dbReference type="EMBL" id="JAGPXF010000005">
    <property type="protein sequence ID" value="KAH7241455.1"/>
    <property type="molecule type" value="Genomic_DNA"/>
</dbReference>
<comment type="caution">
    <text evidence="3">The sequence shown here is derived from an EMBL/GenBank/DDBJ whole genome shotgun (WGS) entry which is preliminary data.</text>
</comment>
<gene>
    <name evidence="3" type="ORF">BKA59DRAFT_529096</name>
</gene>
<dbReference type="PROSITE" id="PS50297">
    <property type="entry name" value="ANK_REP_REGION"/>
    <property type="match status" value="3"/>
</dbReference>
<dbReference type="Pfam" id="PF06985">
    <property type="entry name" value="HET"/>
    <property type="match status" value="1"/>
</dbReference>
<dbReference type="InterPro" id="IPR010730">
    <property type="entry name" value="HET"/>
</dbReference>
<dbReference type="PRINTS" id="PR01415">
    <property type="entry name" value="ANKYRIN"/>
</dbReference>
<evidence type="ECO:0000259" key="2">
    <source>
        <dbReference type="Pfam" id="PF06985"/>
    </source>
</evidence>
<dbReference type="Proteomes" id="UP000813427">
    <property type="component" value="Unassembled WGS sequence"/>
</dbReference>
<dbReference type="InterPro" id="IPR036770">
    <property type="entry name" value="Ankyrin_rpt-contain_sf"/>
</dbReference>
<dbReference type="Pfam" id="PF00023">
    <property type="entry name" value="Ank"/>
    <property type="match status" value="1"/>
</dbReference>
<feature type="repeat" description="ANK" evidence="1">
    <location>
        <begin position="603"/>
        <end position="630"/>
    </location>
</feature>
<dbReference type="InterPro" id="IPR002110">
    <property type="entry name" value="Ankyrin_rpt"/>
</dbReference>
<feature type="repeat" description="ANK" evidence="1">
    <location>
        <begin position="570"/>
        <end position="602"/>
    </location>
</feature>
<dbReference type="Gene3D" id="1.25.40.20">
    <property type="entry name" value="Ankyrin repeat-containing domain"/>
    <property type="match status" value="1"/>
</dbReference>
<dbReference type="AlphaFoldDB" id="A0A8K0WA46"/>
<dbReference type="PANTHER" id="PTHR24148:SF78">
    <property type="entry name" value="HETEROKARYON INCOMPATIBILITY DOMAIN-CONTAINING PROTEIN"/>
    <property type="match status" value="1"/>
</dbReference>
<evidence type="ECO:0000256" key="1">
    <source>
        <dbReference type="PROSITE-ProRule" id="PRU00023"/>
    </source>
</evidence>
<evidence type="ECO:0000313" key="3">
    <source>
        <dbReference type="EMBL" id="KAH7241455.1"/>
    </source>
</evidence>
<keyword evidence="4" id="KW-1185">Reference proteome</keyword>
<reference evidence="3" key="1">
    <citation type="journal article" date="2021" name="Nat. Commun.">
        <title>Genetic determinants of endophytism in the Arabidopsis root mycobiome.</title>
        <authorList>
            <person name="Mesny F."/>
            <person name="Miyauchi S."/>
            <person name="Thiergart T."/>
            <person name="Pickel B."/>
            <person name="Atanasova L."/>
            <person name="Karlsson M."/>
            <person name="Huettel B."/>
            <person name="Barry K.W."/>
            <person name="Haridas S."/>
            <person name="Chen C."/>
            <person name="Bauer D."/>
            <person name="Andreopoulos W."/>
            <person name="Pangilinan J."/>
            <person name="LaButti K."/>
            <person name="Riley R."/>
            <person name="Lipzen A."/>
            <person name="Clum A."/>
            <person name="Drula E."/>
            <person name="Henrissat B."/>
            <person name="Kohler A."/>
            <person name="Grigoriev I.V."/>
            <person name="Martin F.M."/>
            <person name="Hacquard S."/>
        </authorList>
    </citation>
    <scope>NUCLEOTIDE SEQUENCE</scope>
    <source>
        <strain evidence="3">MPI-SDFR-AT-0068</strain>
    </source>
</reference>
<protein>
    <recommendedName>
        <fullName evidence="2">Heterokaryon incompatibility domain-containing protein</fullName>
    </recommendedName>
</protein>
<feature type="repeat" description="ANK" evidence="1">
    <location>
        <begin position="537"/>
        <end position="569"/>
    </location>
</feature>
<dbReference type="PROSITE" id="PS50088">
    <property type="entry name" value="ANK_REPEAT"/>
    <property type="match status" value="3"/>
</dbReference>
<dbReference type="PANTHER" id="PTHR24148">
    <property type="entry name" value="ANKYRIN REPEAT DOMAIN-CONTAINING PROTEIN 39 HOMOLOG-RELATED"/>
    <property type="match status" value="1"/>
</dbReference>
<accession>A0A8K0WA46</accession>
<dbReference type="InterPro" id="IPR052895">
    <property type="entry name" value="HetReg/Transcr_Mod"/>
</dbReference>
<dbReference type="SMART" id="SM00248">
    <property type="entry name" value="ANK"/>
    <property type="match status" value="4"/>
</dbReference>
<feature type="domain" description="Heterokaryon incompatibility" evidence="2">
    <location>
        <begin position="45"/>
        <end position="110"/>
    </location>
</feature>
<dbReference type="Pfam" id="PF12796">
    <property type="entry name" value="Ank_2"/>
    <property type="match status" value="1"/>
</dbReference>
<proteinExistence type="predicted"/>
<keyword evidence="1" id="KW-0040">ANK repeat</keyword>
<evidence type="ECO:0000313" key="4">
    <source>
        <dbReference type="Proteomes" id="UP000813427"/>
    </source>
</evidence>